<keyword evidence="3" id="KW-0812">Transmembrane</keyword>
<gene>
    <name evidence="4" type="ORF">GCM10023171_23320</name>
</gene>
<name>A0ABP8PIP7_9MICO</name>
<sequence length="291" mass="31223">MERMNGPVLSGGVIVLVAVLLWLLYFLPSWRGQNQYDAAERNALRLNRALRVLAETSEAPREVQLELTARTALAQQKLAKRLQADREQADLQRLREQLAATHADPAFRRARARRRTRLIATALMVLALAALGVGVWQQLSVGNPMLLWAGGSVLVLAALTLQRMSAVSARAALRAAPAAAAPAAPVPVEAPELHDQGPRTWSPRTLPEPLVSVTGSRAHAARATIDAQALAREAARAAELQRRAELMAPPAPAELAAAAAASESPYAQMGYVDDAEIEAHVRQLLAQRAAG</sequence>
<dbReference type="EMBL" id="BAABGP010000016">
    <property type="protein sequence ID" value="GAA4486746.1"/>
    <property type="molecule type" value="Genomic_DNA"/>
</dbReference>
<evidence type="ECO:0000256" key="2">
    <source>
        <dbReference type="SAM" id="MobiDB-lite"/>
    </source>
</evidence>
<feature type="region of interest" description="Disordered" evidence="2">
    <location>
        <begin position="184"/>
        <end position="206"/>
    </location>
</feature>
<keyword evidence="3" id="KW-1133">Transmembrane helix</keyword>
<feature type="transmembrane region" description="Helical" evidence="3">
    <location>
        <begin position="145"/>
        <end position="161"/>
    </location>
</feature>
<comment type="caution">
    <text evidence="4">The sequence shown here is derived from an EMBL/GenBank/DDBJ whole genome shotgun (WGS) entry which is preliminary data.</text>
</comment>
<feature type="transmembrane region" description="Helical" evidence="3">
    <location>
        <begin position="6"/>
        <end position="27"/>
    </location>
</feature>
<accession>A0ABP8PIP7</accession>
<protein>
    <recommendedName>
        <fullName evidence="6">Large exoprotein</fullName>
    </recommendedName>
</protein>
<keyword evidence="1" id="KW-0175">Coiled coil</keyword>
<evidence type="ECO:0000256" key="1">
    <source>
        <dbReference type="SAM" id="Coils"/>
    </source>
</evidence>
<feature type="transmembrane region" description="Helical" evidence="3">
    <location>
        <begin position="118"/>
        <end position="139"/>
    </location>
</feature>
<keyword evidence="3" id="KW-0472">Membrane</keyword>
<organism evidence="4 5">
    <name type="scientific">Microbacterium panaciterrae</name>
    <dbReference type="NCBI Taxonomy" id="985759"/>
    <lineage>
        <taxon>Bacteria</taxon>
        <taxon>Bacillati</taxon>
        <taxon>Actinomycetota</taxon>
        <taxon>Actinomycetes</taxon>
        <taxon>Micrococcales</taxon>
        <taxon>Microbacteriaceae</taxon>
        <taxon>Microbacterium</taxon>
    </lineage>
</organism>
<reference evidence="5" key="1">
    <citation type="journal article" date="2019" name="Int. J. Syst. Evol. Microbiol.">
        <title>The Global Catalogue of Microorganisms (GCM) 10K type strain sequencing project: providing services to taxonomists for standard genome sequencing and annotation.</title>
        <authorList>
            <consortium name="The Broad Institute Genomics Platform"/>
            <consortium name="The Broad Institute Genome Sequencing Center for Infectious Disease"/>
            <person name="Wu L."/>
            <person name="Ma J."/>
        </authorList>
    </citation>
    <scope>NUCLEOTIDE SEQUENCE [LARGE SCALE GENOMIC DNA]</scope>
    <source>
        <strain evidence="5">JCM 17839</strain>
    </source>
</reference>
<evidence type="ECO:0000313" key="4">
    <source>
        <dbReference type="EMBL" id="GAA4486746.1"/>
    </source>
</evidence>
<keyword evidence="5" id="KW-1185">Reference proteome</keyword>
<feature type="coiled-coil region" evidence="1">
    <location>
        <begin position="36"/>
        <end position="104"/>
    </location>
</feature>
<evidence type="ECO:0000256" key="3">
    <source>
        <dbReference type="SAM" id="Phobius"/>
    </source>
</evidence>
<dbReference type="Proteomes" id="UP001500731">
    <property type="component" value="Unassembled WGS sequence"/>
</dbReference>
<evidence type="ECO:0008006" key="6">
    <source>
        <dbReference type="Google" id="ProtNLM"/>
    </source>
</evidence>
<evidence type="ECO:0000313" key="5">
    <source>
        <dbReference type="Proteomes" id="UP001500731"/>
    </source>
</evidence>
<proteinExistence type="predicted"/>